<evidence type="ECO:0000313" key="2">
    <source>
        <dbReference type="EMBL" id="ORY33976.1"/>
    </source>
</evidence>
<gene>
    <name evidence="2" type="ORF">BCR39DRAFT_517997</name>
</gene>
<evidence type="ECO:0000313" key="3">
    <source>
        <dbReference type="Proteomes" id="UP000193986"/>
    </source>
</evidence>
<dbReference type="EMBL" id="MCFC01000004">
    <property type="protein sequence ID" value="ORY33976.1"/>
    <property type="molecule type" value="Genomic_DNA"/>
</dbReference>
<accession>A0A1Y2BGX1</accession>
<protein>
    <submittedName>
        <fullName evidence="2">Uncharacterized protein</fullName>
    </submittedName>
</protein>
<evidence type="ECO:0000256" key="1">
    <source>
        <dbReference type="SAM" id="Phobius"/>
    </source>
</evidence>
<dbReference type="AlphaFoldDB" id="A0A1Y2BGX1"/>
<keyword evidence="1" id="KW-0812">Transmembrane</keyword>
<keyword evidence="1" id="KW-0472">Membrane</keyword>
<proteinExistence type="predicted"/>
<organism evidence="2 3">
    <name type="scientific">Naematelia encephala</name>
    <dbReference type="NCBI Taxonomy" id="71784"/>
    <lineage>
        <taxon>Eukaryota</taxon>
        <taxon>Fungi</taxon>
        <taxon>Dikarya</taxon>
        <taxon>Basidiomycota</taxon>
        <taxon>Agaricomycotina</taxon>
        <taxon>Tremellomycetes</taxon>
        <taxon>Tremellales</taxon>
        <taxon>Naemateliaceae</taxon>
        <taxon>Naematelia</taxon>
    </lineage>
</organism>
<name>A0A1Y2BGX1_9TREE</name>
<comment type="caution">
    <text evidence="2">The sequence shown here is derived from an EMBL/GenBank/DDBJ whole genome shotgun (WGS) entry which is preliminary data.</text>
</comment>
<dbReference type="Proteomes" id="UP000193986">
    <property type="component" value="Unassembled WGS sequence"/>
</dbReference>
<sequence length="57" mass="6219">MQYDLLPLPMYLAVGSSVTCSLASLFLFENSLERKFFLSGLDLLCLDAETTGTQAIA</sequence>
<keyword evidence="3" id="KW-1185">Reference proteome</keyword>
<feature type="transmembrane region" description="Helical" evidence="1">
    <location>
        <begin position="6"/>
        <end position="28"/>
    </location>
</feature>
<reference evidence="2 3" key="1">
    <citation type="submission" date="2016-07" db="EMBL/GenBank/DDBJ databases">
        <title>Pervasive Adenine N6-methylation of Active Genes in Fungi.</title>
        <authorList>
            <consortium name="DOE Joint Genome Institute"/>
            <person name="Mondo S.J."/>
            <person name="Dannebaum R.O."/>
            <person name="Kuo R.C."/>
            <person name="Labutti K."/>
            <person name="Haridas S."/>
            <person name="Kuo A."/>
            <person name="Salamov A."/>
            <person name="Ahrendt S.R."/>
            <person name="Lipzen A."/>
            <person name="Sullivan W."/>
            <person name="Andreopoulos W.B."/>
            <person name="Clum A."/>
            <person name="Lindquist E."/>
            <person name="Daum C."/>
            <person name="Ramamoorthy G.K."/>
            <person name="Gryganskyi A."/>
            <person name="Culley D."/>
            <person name="Magnuson J.K."/>
            <person name="James T.Y."/>
            <person name="O'Malley M.A."/>
            <person name="Stajich J.E."/>
            <person name="Spatafora J.W."/>
            <person name="Visel A."/>
            <person name="Grigoriev I.V."/>
        </authorList>
    </citation>
    <scope>NUCLEOTIDE SEQUENCE [LARGE SCALE GENOMIC DNA]</scope>
    <source>
        <strain evidence="2 3">68-887.2</strain>
    </source>
</reference>
<dbReference type="InParanoid" id="A0A1Y2BGX1"/>
<keyword evidence="1" id="KW-1133">Transmembrane helix</keyword>